<protein>
    <submittedName>
        <fullName evidence="2">Universal stress protein</fullName>
    </submittedName>
</protein>
<name>A0ABV9CS34_9ACTN</name>
<dbReference type="Gene3D" id="3.40.50.620">
    <property type="entry name" value="HUPs"/>
    <property type="match status" value="1"/>
</dbReference>
<evidence type="ECO:0000313" key="3">
    <source>
        <dbReference type="Proteomes" id="UP001596004"/>
    </source>
</evidence>
<sequence length="196" mass="21010">MRASIVTFSEHFPGTLAARHLLRAMIDGEEVPVTHNSTRPRIVVGVSHSPAATAALRWAIGEARLRGATIQPVHAWQWSGQHRASYAPMGTWRSHDEEYAAAREQTRRVVARVAPYLEPIVTHGPPAQVLLTQCEGAEMLVLGIRDPEPGMPVAATAVLSACIMSAPCPVVVVSPKSVPRPAFPSHDVTLSVAPTG</sequence>
<keyword evidence="3" id="KW-1185">Reference proteome</keyword>
<evidence type="ECO:0000313" key="2">
    <source>
        <dbReference type="EMBL" id="MFC4536016.1"/>
    </source>
</evidence>
<reference evidence="3" key="1">
    <citation type="journal article" date="2019" name="Int. J. Syst. Evol. Microbiol.">
        <title>The Global Catalogue of Microorganisms (GCM) 10K type strain sequencing project: providing services to taxonomists for standard genome sequencing and annotation.</title>
        <authorList>
            <consortium name="The Broad Institute Genomics Platform"/>
            <consortium name="The Broad Institute Genome Sequencing Center for Infectious Disease"/>
            <person name="Wu L."/>
            <person name="Ma J."/>
        </authorList>
    </citation>
    <scope>NUCLEOTIDE SEQUENCE [LARGE SCALE GENOMIC DNA]</scope>
    <source>
        <strain evidence="3">CGMCC 4.7132</strain>
    </source>
</reference>
<gene>
    <name evidence="2" type="ORF">ACFO60_35065</name>
</gene>
<dbReference type="EMBL" id="JBHSFP010000038">
    <property type="protein sequence ID" value="MFC4536016.1"/>
    <property type="molecule type" value="Genomic_DNA"/>
</dbReference>
<dbReference type="RefSeq" id="WP_380849777.1">
    <property type="nucleotide sequence ID" value="NZ_JBHSFP010000038.1"/>
</dbReference>
<feature type="domain" description="UspA" evidence="1">
    <location>
        <begin position="41"/>
        <end position="173"/>
    </location>
</feature>
<organism evidence="2 3">
    <name type="scientific">Sphaerisporangium dianthi</name>
    <dbReference type="NCBI Taxonomy" id="1436120"/>
    <lineage>
        <taxon>Bacteria</taxon>
        <taxon>Bacillati</taxon>
        <taxon>Actinomycetota</taxon>
        <taxon>Actinomycetes</taxon>
        <taxon>Streptosporangiales</taxon>
        <taxon>Streptosporangiaceae</taxon>
        <taxon>Sphaerisporangium</taxon>
    </lineage>
</organism>
<dbReference type="SUPFAM" id="SSF52402">
    <property type="entry name" value="Adenine nucleotide alpha hydrolases-like"/>
    <property type="match status" value="1"/>
</dbReference>
<dbReference type="Proteomes" id="UP001596004">
    <property type="component" value="Unassembled WGS sequence"/>
</dbReference>
<proteinExistence type="predicted"/>
<dbReference type="InterPro" id="IPR006016">
    <property type="entry name" value="UspA"/>
</dbReference>
<dbReference type="Pfam" id="PF00582">
    <property type="entry name" value="Usp"/>
    <property type="match status" value="1"/>
</dbReference>
<evidence type="ECO:0000259" key="1">
    <source>
        <dbReference type="Pfam" id="PF00582"/>
    </source>
</evidence>
<comment type="caution">
    <text evidence="2">The sequence shown here is derived from an EMBL/GenBank/DDBJ whole genome shotgun (WGS) entry which is preliminary data.</text>
</comment>
<accession>A0ABV9CS34</accession>
<dbReference type="InterPro" id="IPR014729">
    <property type="entry name" value="Rossmann-like_a/b/a_fold"/>
</dbReference>